<proteinExistence type="predicted"/>
<dbReference type="Proteomes" id="UP000201728">
    <property type="component" value="Chromosome"/>
</dbReference>
<keyword evidence="1" id="KW-0812">Transmembrane</keyword>
<keyword evidence="1" id="KW-1133">Transmembrane helix</keyword>
<name>A0A222P2B0_9GAMM</name>
<keyword evidence="3" id="KW-1185">Reference proteome</keyword>
<evidence type="ECO:0000313" key="3">
    <source>
        <dbReference type="Proteomes" id="UP000201728"/>
    </source>
</evidence>
<protein>
    <recommendedName>
        <fullName evidence="4">Toxin CptA</fullName>
    </recommendedName>
</protein>
<evidence type="ECO:0000256" key="1">
    <source>
        <dbReference type="SAM" id="Phobius"/>
    </source>
</evidence>
<dbReference type="KEGG" id="lcd:clem_07090"/>
<keyword evidence="1" id="KW-0472">Membrane</keyword>
<feature type="transmembrane region" description="Helical" evidence="1">
    <location>
        <begin position="18"/>
        <end position="35"/>
    </location>
</feature>
<accession>A0A222P2B0</accession>
<evidence type="ECO:0008006" key="4">
    <source>
        <dbReference type="Google" id="ProtNLM"/>
    </source>
</evidence>
<organism evidence="2 3">
    <name type="scientific">Legionella clemsonensis</name>
    <dbReference type="NCBI Taxonomy" id="1867846"/>
    <lineage>
        <taxon>Bacteria</taxon>
        <taxon>Pseudomonadati</taxon>
        <taxon>Pseudomonadota</taxon>
        <taxon>Gammaproteobacteria</taxon>
        <taxon>Legionellales</taxon>
        <taxon>Legionellaceae</taxon>
        <taxon>Legionella</taxon>
    </lineage>
</organism>
<dbReference type="EMBL" id="CP016397">
    <property type="protein sequence ID" value="ASQ45973.1"/>
    <property type="molecule type" value="Genomic_DNA"/>
</dbReference>
<sequence>MKLLNLLNCTIIFGRSKHFLRIAVITYGCALLVLLNCNWPIGIKSATGFLLLLQCIRIFCKPTPHPQLQQLTCTNKTWLLYRYNHSAPLIYEKIRLIIDTGLFLLLELRATHEARLLVIFSDQIDDSTHRYLKLYEKFIQSSDTFS</sequence>
<dbReference type="InterPro" id="IPR009883">
    <property type="entry name" value="YgfX"/>
</dbReference>
<reference evidence="2 3" key="1">
    <citation type="submission" date="2016-07" db="EMBL/GenBank/DDBJ databases">
        <authorList>
            <person name="Hassler H."/>
        </authorList>
    </citation>
    <scope>NUCLEOTIDE SEQUENCE [LARGE SCALE GENOMIC DNA]</scope>
    <source>
        <strain evidence="2 3">CDC-D5610</strain>
    </source>
</reference>
<gene>
    <name evidence="2" type="ORF">clem_07090</name>
</gene>
<dbReference type="Pfam" id="PF07254">
    <property type="entry name" value="Cpta_toxin"/>
    <property type="match status" value="1"/>
</dbReference>
<evidence type="ECO:0000313" key="2">
    <source>
        <dbReference type="EMBL" id="ASQ45973.1"/>
    </source>
</evidence>
<dbReference type="AlphaFoldDB" id="A0A222P2B0"/>